<evidence type="ECO:0000313" key="3">
    <source>
        <dbReference type="EMBL" id="MBB5693524.1"/>
    </source>
</evidence>
<dbReference type="InterPro" id="IPR039459">
    <property type="entry name" value="RepB-like_DNA_primase_dom"/>
</dbReference>
<feature type="domain" description="RepB-like DNA primase" evidence="2">
    <location>
        <begin position="85"/>
        <end position="187"/>
    </location>
</feature>
<organism evidence="3 4">
    <name type="scientific">Muricoccus pecuniae</name>
    <dbReference type="NCBI Taxonomy" id="693023"/>
    <lineage>
        <taxon>Bacteria</taxon>
        <taxon>Pseudomonadati</taxon>
        <taxon>Pseudomonadota</taxon>
        <taxon>Alphaproteobacteria</taxon>
        <taxon>Acetobacterales</taxon>
        <taxon>Roseomonadaceae</taxon>
        <taxon>Muricoccus</taxon>
    </lineage>
</organism>
<sequence>MSNTTQPDFTRAFLARSAAPNTSICVQTFDDGPGKNPRLARTLHGSFEQLLPELERLNAQGAGIFKPLNKVRHNARRKAENVERVDALAADNDDPLRCGAVEAEIDRHGCVPSTVVETSPGKRHYYWFVNDFPLDAFTPAQRAIAAALGTDPAVCDLPRVMRLPGFIHRKGAPFLVREVAATGHRYSYAELRAAYPPGAGNPSFGPADRGGGGAGRGAQRSAEASPQAAEFRAALHRCGGLFSRAIPAAIAAAKQGQRYLMLRAIIARLAAAGWGPADMRAGVLPHAIAAWTDTTAEDLARQVDELAAWVLQREAEKTAGSVTDHATRLGAAFGAGQ</sequence>
<evidence type="ECO:0000313" key="4">
    <source>
        <dbReference type="Proteomes" id="UP000580654"/>
    </source>
</evidence>
<name>A0A840YI05_9PROT</name>
<dbReference type="EMBL" id="JACIJD010000006">
    <property type="protein sequence ID" value="MBB5693524.1"/>
    <property type="molecule type" value="Genomic_DNA"/>
</dbReference>
<dbReference type="Pfam" id="PF16793">
    <property type="entry name" value="RepB_primase"/>
    <property type="match status" value="1"/>
</dbReference>
<accession>A0A840YI05</accession>
<dbReference type="Gene3D" id="3.30.70.1790">
    <property type="entry name" value="RepB DNA-primase, N-terminal domain"/>
    <property type="match status" value="1"/>
</dbReference>
<dbReference type="AlphaFoldDB" id="A0A840YI05"/>
<dbReference type="Proteomes" id="UP000580654">
    <property type="component" value="Unassembled WGS sequence"/>
</dbReference>
<evidence type="ECO:0000256" key="1">
    <source>
        <dbReference type="SAM" id="MobiDB-lite"/>
    </source>
</evidence>
<evidence type="ECO:0000259" key="2">
    <source>
        <dbReference type="Pfam" id="PF16793"/>
    </source>
</evidence>
<keyword evidence="4" id="KW-1185">Reference proteome</keyword>
<protein>
    <recommendedName>
        <fullName evidence="2">RepB-like DNA primase domain-containing protein</fullName>
    </recommendedName>
</protein>
<feature type="region of interest" description="Disordered" evidence="1">
    <location>
        <begin position="199"/>
        <end position="225"/>
    </location>
</feature>
<gene>
    <name evidence="3" type="ORF">FHS87_001557</name>
</gene>
<proteinExistence type="predicted"/>
<reference evidence="3 4" key="1">
    <citation type="submission" date="2020-08" db="EMBL/GenBank/DDBJ databases">
        <title>Genomic Encyclopedia of Type Strains, Phase IV (KMG-IV): sequencing the most valuable type-strain genomes for metagenomic binning, comparative biology and taxonomic classification.</title>
        <authorList>
            <person name="Goeker M."/>
        </authorList>
    </citation>
    <scope>NUCLEOTIDE SEQUENCE [LARGE SCALE GENOMIC DNA]</scope>
    <source>
        <strain evidence="3 4">DSM 25622</strain>
    </source>
</reference>
<comment type="caution">
    <text evidence="3">The sequence shown here is derived from an EMBL/GenBank/DDBJ whole genome shotgun (WGS) entry which is preliminary data.</text>
</comment>
<dbReference type="RefSeq" id="WP_184515875.1">
    <property type="nucleotide sequence ID" value="NZ_JACIJD010000006.1"/>
</dbReference>